<accession>A0ABD2XKQ9</accession>
<feature type="repeat" description="ANK" evidence="3">
    <location>
        <begin position="186"/>
        <end position="218"/>
    </location>
</feature>
<dbReference type="PANTHER" id="PTHR24198:SF165">
    <property type="entry name" value="ANKYRIN REPEAT-CONTAINING PROTEIN-RELATED"/>
    <property type="match status" value="1"/>
</dbReference>
<comment type="caution">
    <text evidence="4">The sequence shown here is derived from an EMBL/GenBank/DDBJ whole genome shotgun (WGS) entry which is preliminary data.</text>
</comment>
<sequence length="631" mass="71655">MKNLKRLDASEVDRIIKFVINTGYEDKPDVGKDGKPLLRRTTAIHWAARGEYSFLMKYRIRELLKIYKVDVNYYTDVIGLSHFHVACQYDCYDDVVEFLNFGQDPDCLVLKTGDSPLLLALRHERKRIVELLLRRGSDPNLVNKDGSTPLHAICSREDSDCDLAELFFKICDEAKQPVRVDARDKRGNTPLHAALARKHLKLVELLLTRGADANLANEDGWTPLHDICRRYNDDVKTLQLFLGIGAELDRPVQLDVQDETGNTPLHLALGYCRNQKMALSLLKHGASPNLTNQEGGTPLHSICSHYWADSAGTFLKTIDDAQQTIEVDARDKKGLTPLHVALVDDCIATAELLLKRGADQNMADVDGLTPLHIICRKIIYEDDHVAESFFEINRKLERTVRVDALDKKGRTPLQYAVANSMPNVVDLLLDNGADLSNFVFPIEHDFEEIALIVLGTFNLDRAFRTLDVIERLEKRGYVLDRIGALTIMNVFAKSGLSNRSSIQKHLDEYLRDKGESFIESVRTLTMNPTLSLYDLIRLPGEEASKLCTIEDSLSLVNSDEFQKFPHGFCQACKKYLCEMIHGRFCRRWALEFFLSLTRYQLPTLCCDIIVRRLTNKDMLNMCLAAKIVKKN</sequence>
<evidence type="ECO:0000256" key="2">
    <source>
        <dbReference type="ARBA" id="ARBA00023043"/>
    </source>
</evidence>
<feature type="repeat" description="ANK" evidence="3">
    <location>
        <begin position="260"/>
        <end position="293"/>
    </location>
</feature>
<evidence type="ECO:0000256" key="3">
    <source>
        <dbReference type="PROSITE-ProRule" id="PRU00023"/>
    </source>
</evidence>
<evidence type="ECO:0000313" key="4">
    <source>
        <dbReference type="EMBL" id="KAL3405524.1"/>
    </source>
</evidence>
<dbReference type="PRINTS" id="PR01415">
    <property type="entry name" value="ANKYRIN"/>
</dbReference>
<dbReference type="AlphaFoldDB" id="A0ABD2XKQ9"/>
<dbReference type="Pfam" id="PF00023">
    <property type="entry name" value="Ank"/>
    <property type="match status" value="1"/>
</dbReference>
<feature type="repeat" description="ANK" evidence="3">
    <location>
        <begin position="333"/>
        <end position="365"/>
    </location>
</feature>
<protein>
    <submittedName>
        <fullName evidence="4">Uncharacterized protein</fullName>
    </submittedName>
</protein>
<dbReference type="PROSITE" id="PS50297">
    <property type="entry name" value="ANK_REP_REGION"/>
    <property type="match status" value="5"/>
</dbReference>
<keyword evidence="2 3" id="KW-0040">ANK repeat</keyword>
<dbReference type="InterPro" id="IPR036770">
    <property type="entry name" value="Ankyrin_rpt-contain_sf"/>
</dbReference>
<dbReference type="InterPro" id="IPR002110">
    <property type="entry name" value="Ankyrin_rpt"/>
</dbReference>
<organism evidence="4 5">
    <name type="scientific">Trichogramma kaykai</name>
    <dbReference type="NCBI Taxonomy" id="54128"/>
    <lineage>
        <taxon>Eukaryota</taxon>
        <taxon>Metazoa</taxon>
        <taxon>Ecdysozoa</taxon>
        <taxon>Arthropoda</taxon>
        <taxon>Hexapoda</taxon>
        <taxon>Insecta</taxon>
        <taxon>Pterygota</taxon>
        <taxon>Neoptera</taxon>
        <taxon>Endopterygota</taxon>
        <taxon>Hymenoptera</taxon>
        <taxon>Apocrita</taxon>
        <taxon>Proctotrupomorpha</taxon>
        <taxon>Chalcidoidea</taxon>
        <taxon>Trichogrammatidae</taxon>
        <taxon>Trichogramma</taxon>
    </lineage>
</organism>
<keyword evidence="1" id="KW-0677">Repeat</keyword>
<dbReference type="Gene3D" id="1.25.40.20">
    <property type="entry name" value="Ankyrin repeat-containing domain"/>
    <property type="match status" value="3"/>
</dbReference>
<reference evidence="4 5" key="1">
    <citation type="journal article" date="2024" name="bioRxiv">
        <title>A reference genome for Trichogramma kaykai: A tiny desert-dwelling parasitoid wasp with competing sex-ratio distorters.</title>
        <authorList>
            <person name="Culotta J."/>
            <person name="Lindsey A.R."/>
        </authorList>
    </citation>
    <scope>NUCLEOTIDE SEQUENCE [LARGE SCALE GENOMIC DNA]</scope>
    <source>
        <strain evidence="4 5">KSX58</strain>
    </source>
</reference>
<proteinExistence type="predicted"/>
<evidence type="ECO:0000256" key="1">
    <source>
        <dbReference type="ARBA" id="ARBA00022737"/>
    </source>
</evidence>
<evidence type="ECO:0000313" key="5">
    <source>
        <dbReference type="Proteomes" id="UP001627154"/>
    </source>
</evidence>
<dbReference type="SUPFAM" id="SSF48403">
    <property type="entry name" value="Ankyrin repeat"/>
    <property type="match status" value="1"/>
</dbReference>
<dbReference type="EMBL" id="JBJJXI010000020">
    <property type="protein sequence ID" value="KAL3405524.1"/>
    <property type="molecule type" value="Genomic_DNA"/>
</dbReference>
<dbReference type="PANTHER" id="PTHR24198">
    <property type="entry name" value="ANKYRIN REPEAT AND PROTEIN KINASE DOMAIN-CONTAINING PROTEIN"/>
    <property type="match status" value="1"/>
</dbReference>
<feature type="repeat" description="ANK" evidence="3">
    <location>
        <begin position="112"/>
        <end position="144"/>
    </location>
</feature>
<dbReference type="PROSITE" id="PS50088">
    <property type="entry name" value="ANK_REPEAT"/>
    <property type="match status" value="5"/>
</dbReference>
<feature type="repeat" description="ANK" evidence="3">
    <location>
        <begin position="408"/>
        <end position="436"/>
    </location>
</feature>
<dbReference type="Pfam" id="PF12796">
    <property type="entry name" value="Ank_2"/>
    <property type="match status" value="2"/>
</dbReference>
<gene>
    <name evidence="4" type="ORF">TKK_001914</name>
</gene>
<dbReference type="SMART" id="SM00248">
    <property type="entry name" value="ANK"/>
    <property type="match status" value="10"/>
</dbReference>
<keyword evidence="5" id="KW-1185">Reference proteome</keyword>
<dbReference type="Proteomes" id="UP001627154">
    <property type="component" value="Unassembled WGS sequence"/>
</dbReference>
<name>A0ABD2XKQ9_9HYME</name>